<organism evidence="1 2">
    <name type="scientific">Streptomyces mangrovisoli</name>
    <dbReference type="NCBI Taxonomy" id="1428628"/>
    <lineage>
        <taxon>Bacteria</taxon>
        <taxon>Bacillati</taxon>
        <taxon>Actinomycetota</taxon>
        <taxon>Actinomycetes</taxon>
        <taxon>Kitasatosporales</taxon>
        <taxon>Streptomycetaceae</taxon>
        <taxon>Streptomyces</taxon>
    </lineage>
</organism>
<name>A0A1J4P2U4_9ACTN</name>
<accession>A0A1J4P2U4</accession>
<dbReference type="AlphaFoldDB" id="A0A1J4P2U4"/>
<dbReference type="EMBL" id="LAVA02000010">
    <property type="protein sequence ID" value="OIJ69071.1"/>
    <property type="molecule type" value="Genomic_DNA"/>
</dbReference>
<protein>
    <submittedName>
        <fullName evidence="1">Uncharacterized protein</fullName>
    </submittedName>
</protein>
<evidence type="ECO:0000313" key="1">
    <source>
        <dbReference type="EMBL" id="OIJ69071.1"/>
    </source>
</evidence>
<comment type="caution">
    <text evidence="1">The sequence shown here is derived from an EMBL/GenBank/DDBJ whole genome shotgun (WGS) entry which is preliminary data.</text>
</comment>
<sequence length="87" mass="8874">MITILRTEPAFVRNGGAGVELMVIPADGCPIRVTVTGGPCDTLSRIAKRGARGDEPPAGVTCPRYVRSTTWEGNGGGAGAGFCGRVA</sequence>
<dbReference type="Proteomes" id="UP000034196">
    <property type="component" value="Unassembled WGS sequence"/>
</dbReference>
<reference evidence="1" key="1">
    <citation type="submission" date="2016-10" db="EMBL/GenBank/DDBJ databases">
        <title>Genome sequence of Streptomyces mangrovisoli MUSC 149.</title>
        <authorList>
            <person name="Lee L.-H."/>
            <person name="Ser H.-L."/>
        </authorList>
    </citation>
    <scope>NUCLEOTIDE SEQUENCE [LARGE SCALE GENOMIC DNA]</scope>
    <source>
        <strain evidence="1">MUSC 149</strain>
    </source>
</reference>
<gene>
    <name evidence="1" type="ORF">WN71_004620</name>
</gene>
<proteinExistence type="predicted"/>
<keyword evidence="2" id="KW-1185">Reference proteome</keyword>
<evidence type="ECO:0000313" key="2">
    <source>
        <dbReference type="Proteomes" id="UP000034196"/>
    </source>
</evidence>